<dbReference type="InterPro" id="IPR036010">
    <property type="entry name" value="2Fe-2S_ferredoxin-like_sf"/>
</dbReference>
<dbReference type="PROSITE" id="PS51085">
    <property type="entry name" value="2FE2S_FER_2"/>
    <property type="match status" value="1"/>
</dbReference>
<dbReference type="CDD" id="cd00207">
    <property type="entry name" value="fer2"/>
    <property type="match status" value="1"/>
</dbReference>
<organism evidence="3 4">
    <name type="scientific">Paraglaciecola algarum</name>
    <dbReference type="NCBI Taxonomy" id="3050085"/>
    <lineage>
        <taxon>Bacteria</taxon>
        <taxon>Pseudomonadati</taxon>
        <taxon>Pseudomonadota</taxon>
        <taxon>Gammaproteobacteria</taxon>
        <taxon>Alteromonadales</taxon>
        <taxon>Alteromonadaceae</taxon>
        <taxon>Paraglaciecola</taxon>
    </lineage>
</organism>
<comment type="caution">
    <text evidence="3">The sequence shown here is derived from an EMBL/GenBank/DDBJ whole genome shotgun (WGS) entry which is preliminary data.</text>
</comment>
<proteinExistence type="predicted"/>
<dbReference type="PROSITE" id="PS00197">
    <property type="entry name" value="2FE2S_FER_1"/>
    <property type="match status" value="1"/>
</dbReference>
<dbReference type="InterPro" id="IPR006058">
    <property type="entry name" value="2Fe2S_fd_BS"/>
</dbReference>
<sequence length="85" mass="9661">MNIKTHTKNGTYNVPFFDGDTILQSIERKEVEVQSHCRDGFCGACRCKLKSGQVEYKVDPLAFINDDEILTCCTIPITNIEIEFD</sequence>
<keyword evidence="4" id="KW-1185">Reference proteome</keyword>
<dbReference type="SUPFAM" id="SSF54292">
    <property type="entry name" value="2Fe-2S ferredoxin-like"/>
    <property type="match status" value="1"/>
</dbReference>
<evidence type="ECO:0000256" key="1">
    <source>
        <dbReference type="ARBA" id="ARBA00023075"/>
    </source>
</evidence>
<keyword evidence="1" id="KW-0830">Ubiquinone</keyword>
<evidence type="ECO:0000259" key="2">
    <source>
        <dbReference type="PROSITE" id="PS51085"/>
    </source>
</evidence>
<evidence type="ECO:0000313" key="4">
    <source>
        <dbReference type="Proteomes" id="UP001521137"/>
    </source>
</evidence>
<dbReference type="Proteomes" id="UP001521137">
    <property type="component" value="Unassembled WGS sequence"/>
</dbReference>
<dbReference type="RefSeq" id="WP_235310533.1">
    <property type="nucleotide sequence ID" value="NZ_JAKGAS010000001.1"/>
</dbReference>
<feature type="domain" description="2Fe-2S ferredoxin-type" evidence="2">
    <location>
        <begin position="1"/>
        <end position="85"/>
    </location>
</feature>
<dbReference type="EMBL" id="JAKGAS010000001">
    <property type="protein sequence ID" value="MCF2947019.1"/>
    <property type="molecule type" value="Genomic_DNA"/>
</dbReference>
<gene>
    <name evidence="3" type="primary">yfaE</name>
    <name evidence="3" type="ORF">L0668_02795</name>
</gene>
<dbReference type="Gene3D" id="3.10.20.30">
    <property type="match status" value="1"/>
</dbReference>
<dbReference type="NCBIfam" id="NF007985">
    <property type="entry name" value="PRK10713.1"/>
    <property type="match status" value="1"/>
</dbReference>
<dbReference type="InterPro" id="IPR012675">
    <property type="entry name" value="Beta-grasp_dom_sf"/>
</dbReference>
<dbReference type="InterPro" id="IPR001041">
    <property type="entry name" value="2Fe-2S_ferredoxin-type"/>
</dbReference>
<evidence type="ECO:0000313" key="3">
    <source>
        <dbReference type="EMBL" id="MCF2947019.1"/>
    </source>
</evidence>
<dbReference type="Pfam" id="PF00111">
    <property type="entry name" value="Fer2"/>
    <property type="match status" value="1"/>
</dbReference>
<protein>
    <submittedName>
        <fullName evidence="3">Class I ribonucleotide reductase maintenance protein YfaE</fullName>
    </submittedName>
</protein>
<accession>A0ABS9D5C9</accession>
<name>A0ABS9D5C9_9ALTE</name>
<reference evidence="3 4" key="1">
    <citation type="submission" date="2022-01" db="EMBL/GenBank/DDBJ databases">
        <title>Paraglaciecola sp. G1-23.</title>
        <authorList>
            <person name="Jin M.S."/>
            <person name="Han D.M."/>
            <person name="Kim H.M."/>
            <person name="Jeon C.O."/>
        </authorList>
    </citation>
    <scope>NUCLEOTIDE SEQUENCE [LARGE SCALE GENOMIC DNA]</scope>
    <source>
        <strain evidence="3 4">G1-23</strain>
    </source>
</reference>